<keyword evidence="16" id="KW-1185">Reference proteome</keyword>
<evidence type="ECO:0000256" key="2">
    <source>
        <dbReference type="ARBA" id="ARBA00022692"/>
    </source>
</evidence>
<evidence type="ECO:0000256" key="6">
    <source>
        <dbReference type="ARBA" id="ARBA00058459"/>
    </source>
</evidence>
<feature type="transmembrane region" description="Helical" evidence="12">
    <location>
        <begin position="349"/>
        <end position="366"/>
    </location>
</feature>
<evidence type="ECO:0000256" key="7">
    <source>
        <dbReference type="ARBA" id="ARBA00060979"/>
    </source>
</evidence>
<dbReference type="GO" id="GO:0005783">
    <property type="term" value="C:endoplasmic reticulum"/>
    <property type="evidence" value="ECO:0007669"/>
    <property type="project" value="TreeGrafter"/>
</dbReference>
<evidence type="ECO:0000256" key="4">
    <source>
        <dbReference type="ARBA" id="ARBA00023136"/>
    </source>
</evidence>
<feature type="domain" description="PGAP2IP first transmembrane" evidence="14">
    <location>
        <begin position="35"/>
        <end position="172"/>
    </location>
</feature>
<feature type="transmembrane region" description="Helical" evidence="12">
    <location>
        <begin position="477"/>
        <end position="496"/>
    </location>
</feature>
<feature type="transmembrane region" description="Helical" evidence="12">
    <location>
        <begin position="402"/>
        <end position="425"/>
    </location>
</feature>
<feature type="region of interest" description="Disordered" evidence="11">
    <location>
        <begin position="236"/>
        <end position="264"/>
    </location>
</feature>
<dbReference type="InterPro" id="IPR053912">
    <property type="entry name" value="PGAP2IP_TM_1nd"/>
</dbReference>
<comment type="subcellular location">
    <subcellularLocation>
        <location evidence="1">Membrane</location>
        <topology evidence="1">Multi-pass membrane protein</topology>
    </subcellularLocation>
</comment>
<feature type="transmembrane region" description="Helical" evidence="12">
    <location>
        <begin position="139"/>
        <end position="159"/>
    </location>
</feature>
<dbReference type="Proteomes" id="UP000515154">
    <property type="component" value="Linkage group LG5"/>
</dbReference>
<feature type="transmembrane region" description="Helical" evidence="12">
    <location>
        <begin position="372"/>
        <end position="390"/>
    </location>
</feature>
<evidence type="ECO:0000256" key="1">
    <source>
        <dbReference type="ARBA" id="ARBA00004141"/>
    </source>
</evidence>
<dbReference type="GO" id="GO:0006506">
    <property type="term" value="P:GPI anchor biosynthetic process"/>
    <property type="evidence" value="ECO:0007669"/>
    <property type="project" value="TreeGrafter"/>
</dbReference>
<evidence type="ECO:0000256" key="10">
    <source>
        <dbReference type="ARBA" id="ARBA00083370"/>
    </source>
</evidence>
<keyword evidence="2 12" id="KW-0812">Transmembrane</keyword>
<dbReference type="InterPro" id="IPR053911">
    <property type="entry name" value="PGAP2IP_TM_2nd"/>
</dbReference>
<dbReference type="InterPro" id="IPR057315">
    <property type="entry name" value="Exo_endo_phos_PGAP2IP_C"/>
</dbReference>
<evidence type="ECO:0000256" key="5">
    <source>
        <dbReference type="ARBA" id="ARBA00023180"/>
    </source>
</evidence>
<accession>A0A6P7SCU6</accession>
<comment type="function">
    <text evidence="6">Involved in lipid remodeling during GPI-anchor maturation.</text>
</comment>
<dbReference type="AlphaFoldDB" id="A0A6P7SCU6"/>
<feature type="transmembrane region" description="Helical" evidence="12">
    <location>
        <begin position="90"/>
        <end position="106"/>
    </location>
</feature>
<evidence type="ECO:0000256" key="11">
    <source>
        <dbReference type="SAM" id="MobiDB-lite"/>
    </source>
</evidence>
<feature type="transmembrane region" description="Helical" evidence="12">
    <location>
        <begin position="165"/>
        <end position="184"/>
    </location>
</feature>
<dbReference type="Gene3D" id="3.60.10.10">
    <property type="entry name" value="Endonuclease/exonuclease/phosphatase"/>
    <property type="match status" value="1"/>
</dbReference>
<evidence type="ECO:0000256" key="8">
    <source>
        <dbReference type="ARBA" id="ARBA00063490"/>
    </source>
</evidence>
<dbReference type="InterPro" id="IPR051916">
    <property type="entry name" value="GPI-anchor_lipid_remodeler"/>
</dbReference>
<name>A0A6P7SCU6_9MOLL</name>
<feature type="transmembrane region" description="Helical" evidence="12">
    <location>
        <begin position="324"/>
        <end position="342"/>
    </location>
</feature>
<keyword evidence="3 12" id="KW-1133">Transmembrane helix</keyword>
<dbReference type="Pfam" id="PF23021">
    <property type="entry name" value="6TM_2nd_PGAP2IP"/>
    <property type="match status" value="1"/>
</dbReference>
<dbReference type="FunFam" id="3.60.10.10:FF:000021">
    <property type="entry name" value="PGAP2-interacting protein isoform A"/>
    <property type="match status" value="1"/>
</dbReference>
<feature type="transmembrane region" description="Helical" evidence="12">
    <location>
        <begin position="437"/>
        <end position="456"/>
    </location>
</feature>
<dbReference type="Pfam" id="PF23022">
    <property type="entry name" value="6TM_1st_PGAP2IP"/>
    <property type="match status" value="1"/>
</dbReference>
<feature type="transmembrane region" description="Helical" evidence="12">
    <location>
        <begin position="63"/>
        <end position="83"/>
    </location>
</feature>
<dbReference type="PANTHER" id="PTHR14859:SF1">
    <property type="entry name" value="PGAP2-INTERACTING PROTEIN"/>
    <property type="match status" value="1"/>
</dbReference>
<sequence>MKSNEKNNSQMNPSCCCYDGVSRWRQLLWYTLHGYIFWCLFLALAPMIWFYPLNELSITGYEALSLLTLTPIITESAFILKLLQKPHMVIILRLLSVVSLASFQAPDTLLRLLFLSLGTSCALLVFTITLWNPNYKIRFLMLWGLLLGFLLFLVSRIWFLSFVPAWWTQTTNTIIISIALVVNIDHIISDLTVEINSAKTSLNTNGNCKLDEQNNLPHDSETKNSIQDVSAENNTLTDVPNKTTKIQSCKEETQENSEVSTPVTNGFTSNSNNVHISQASFSSSSLLIGIGFGSLIFLTGWTFGEVSLICRWVVEGYPLHGPLPQFWGCPVLLLLGVGVCLSRQHFTKHFAWWLLGVLSLFLLYYLKTWVAYASGLFLAVFTLSIWPHMVSRAIQCPPGRTMFVCMLTWIIETLFFVWTVAYNFVPGGVYTREHTDYLISFIAVTLLSGYFTGAGAKYPSDAFIHMDSKMWNEIKKAILLLLCIGLLGFGTRSSHFEQPKPSKIFTAAIWTFHFGYDNYGWPSMERAEKVLRETHADFITLLESDASKPFLGNNDLGMWFGQKLGMYVDFGPATKKHTWGNLILSKYPIVKSVHHLLPSPEGELAPAISATVNISGTLVDFVVTHMGNHRDNEDRRQQAIYLSDILKSSPNPAVFLGYVTSYPYGRDYTQFIEEGQMKDIDPTDHDRWCQYIMYKKLVRLAYARISRGELSDTEIQMAKFKIPKNPSSNKDNHVVLHRHEDVPEYQRFSRKFGHYYPAAAPSGQSEQLYQMATPKYFV</sequence>
<evidence type="ECO:0000256" key="3">
    <source>
        <dbReference type="ARBA" id="ARBA00022989"/>
    </source>
</evidence>
<feature type="domain" description="PGAP2IP second transmembrane" evidence="13">
    <location>
        <begin position="283"/>
        <end position="452"/>
    </location>
</feature>
<evidence type="ECO:0000259" key="14">
    <source>
        <dbReference type="Pfam" id="PF23022"/>
    </source>
</evidence>
<dbReference type="PANTHER" id="PTHR14859">
    <property type="entry name" value="CALCOFLUOR WHITE HYPERSENSITIVE PROTEIN PRECURSOR"/>
    <property type="match status" value="1"/>
</dbReference>
<organism evidence="16 17">
    <name type="scientific">Octopus sinensis</name>
    <name type="common">East Asian common octopus</name>
    <dbReference type="NCBI Taxonomy" id="2607531"/>
    <lineage>
        <taxon>Eukaryota</taxon>
        <taxon>Metazoa</taxon>
        <taxon>Spiralia</taxon>
        <taxon>Lophotrochozoa</taxon>
        <taxon>Mollusca</taxon>
        <taxon>Cephalopoda</taxon>
        <taxon>Coleoidea</taxon>
        <taxon>Octopodiformes</taxon>
        <taxon>Octopoda</taxon>
        <taxon>Incirrata</taxon>
        <taxon>Octopodidae</taxon>
        <taxon>Octopus</taxon>
    </lineage>
</organism>
<feature type="compositionally biased region" description="Polar residues" evidence="11">
    <location>
        <begin position="236"/>
        <end position="247"/>
    </location>
</feature>
<proteinExistence type="inferred from homology"/>
<feature type="transmembrane region" description="Helical" evidence="12">
    <location>
        <begin position="27"/>
        <end position="51"/>
    </location>
</feature>
<reference evidence="17" key="1">
    <citation type="submission" date="2025-08" db="UniProtKB">
        <authorList>
            <consortium name="RefSeq"/>
        </authorList>
    </citation>
    <scope>IDENTIFICATION</scope>
</reference>
<evidence type="ECO:0000256" key="9">
    <source>
        <dbReference type="ARBA" id="ARBA00070285"/>
    </source>
</evidence>
<dbReference type="RefSeq" id="XP_029636157.1">
    <property type="nucleotide sequence ID" value="XM_029780297.2"/>
</dbReference>
<evidence type="ECO:0000313" key="16">
    <source>
        <dbReference type="Proteomes" id="UP000515154"/>
    </source>
</evidence>
<keyword evidence="4 12" id="KW-0472">Membrane</keyword>
<evidence type="ECO:0000259" key="15">
    <source>
        <dbReference type="Pfam" id="PF23226"/>
    </source>
</evidence>
<protein>
    <recommendedName>
        <fullName evidence="9">PGAP2-interacting protein</fullName>
    </recommendedName>
    <alternativeName>
        <fullName evidence="10">Cell wall biogenesis protein 43 C-terminal homolog</fullName>
    </alternativeName>
</protein>
<evidence type="ECO:0000256" key="12">
    <source>
        <dbReference type="SAM" id="Phobius"/>
    </source>
</evidence>
<gene>
    <name evidence="17" type="primary">LOC115211663</name>
</gene>
<feature type="transmembrane region" description="Helical" evidence="12">
    <location>
        <begin position="112"/>
        <end position="132"/>
    </location>
</feature>
<keyword evidence="5" id="KW-0325">Glycoprotein</keyword>
<evidence type="ECO:0000313" key="17">
    <source>
        <dbReference type="RefSeq" id="XP_029636157.1"/>
    </source>
</evidence>
<feature type="transmembrane region" description="Helical" evidence="12">
    <location>
        <begin position="286"/>
        <end position="304"/>
    </location>
</feature>
<dbReference type="GO" id="GO:0016020">
    <property type="term" value="C:membrane"/>
    <property type="evidence" value="ECO:0007669"/>
    <property type="project" value="UniProtKB-SubCell"/>
</dbReference>
<dbReference type="InterPro" id="IPR036691">
    <property type="entry name" value="Endo/exonu/phosph_ase_sf"/>
</dbReference>
<comment type="similarity">
    <text evidence="7">Belongs to the PGAP2IP family.</text>
</comment>
<dbReference type="Pfam" id="PF23226">
    <property type="entry name" value="Exo_endo_phos_PGAP2IP"/>
    <property type="match status" value="1"/>
</dbReference>
<dbReference type="SUPFAM" id="SSF56219">
    <property type="entry name" value="DNase I-like"/>
    <property type="match status" value="1"/>
</dbReference>
<dbReference type="KEGG" id="osn:115211663"/>
<feature type="domain" description="PGAP2IP C-terminal nuclease-like" evidence="15">
    <location>
        <begin position="503"/>
        <end position="728"/>
    </location>
</feature>
<evidence type="ECO:0000259" key="13">
    <source>
        <dbReference type="Pfam" id="PF23021"/>
    </source>
</evidence>
<comment type="subunit">
    <text evidence="8">Interacts with PGAP2/FRAG1.</text>
</comment>